<dbReference type="InterPro" id="IPR001036">
    <property type="entry name" value="Acrflvin-R"/>
</dbReference>
<dbReference type="FunFam" id="1.20.1640.10:FF:000004">
    <property type="entry name" value="Protein translocase subunit SecD"/>
    <property type="match status" value="1"/>
</dbReference>
<evidence type="ECO:0000256" key="9">
    <source>
        <dbReference type="SAM" id="Phobius"/>
    </source>
</evidence>
<reference evidence="11" key="1">
    <citation type="journal article" date="2014" name="Front. Microbiol.">
        <title>High frequency of phylogenetically diverse reductive dehalogenase-homologous genes in deep subseafloor sedimentary metagenomes.</title>
        <authorList>
            <person name="Kawai M."/>
            <person name="Futagami T."/>
            <person name="Toyoda A."/>
            <person name="Takaki Y."/>
            <person name="Nishi S."/>
            <person name="Hori S."/>
            <person name="Arai W."/>
            <person name="Tsubouchi T."/>
            <person name="Morono Y."/>
            <person name="Uchiyama I."/>
            <person name="Ito T."/>
            <person name="Fujiyama A."/>
            <person name="Inagaki F."/>
            <person name="Takami H."/>
        </authorList>
    </citation>
    <scope>NUCLEOTIDE SEQUENCE</scope>
    <source>
        <strain evidence="11">Expedition CK06-06</strain>
    </source>
</reference>
<feature type="transmembrane region" description="Helical" evidence="9">
    <location>
        <begin position="58"/>
        <end position="78"/>
    </location>
</feature>
<evidence type="ECO:0000256" key="4">
    <source>
        <dbReference type="ARBA" id="ARBA00022692"/>
    </source>
</evidence>
<dbReference type="PANTHER" id="PTHR30081">
    <property type="entry name" value="PROTEIN-EXPORT MEMBRANE PROTEIN SEC"/>
    <property type="match status" value="1"/>
</dbReference>
<keyword evidence="2" id="KW-0813">Transport</keyword>
<protein>
    <recommendedName>
        <fullName evidence="10">Protein export membrane protein SecD/SecF C-terminal domain-containing protein</fullName>
    </recommendedName>
</protein>
<evidence type="ECO:0000256" key="5">
    <source>
        <dbReference type="ARBA" id="ARBA00022927"/>
    </source>
</evidence>
<accession>X1CRW0</accession>
<evidence type="ECO:0000256" key="7">
    <source>
        <dbReference type="ARBA" id="ARBA00023010"/>
    </source>
</evidence>
<evidence type="ECO:0000256" key="1">
    <source>
        <dbReference type="ARBA" id="ARBA00004651"/>
    </source>
</evidence>
<feature type="domain" description="Protein export membrane protein SecD/SecF C-terminal" evidence="10">
    <location>
        <begin position="17"/>
        <end position="181"/>
    </location>
</feature>
<evidence type="ECO:0000256" key="8">
    <source>
        <dbReference type="ARBA" id="ARBA00023136"/>
    </source>
</evidence>
<evidence type="ECO:0000313" key="11">
    <source>
        <dbReference type="EMBL" id="GAG98843.1"/>
    </source>
</evidence>
<dbReference type="NCBIfam" id="TIGR00916">
    <property type="entry name" value="2A0604s01"/>
    <property type="match status" value="1"/>
</dbReference>
<keyword evidence="8 9" id="KW-0472">Membrane</keyword>
<dbReference type="Pfam" id="PF02355">
    <property type="entry name" value="SecD_SecF_C"/>
    <property type="match status" value="1"/>
</dbReference>
<keyword evidence="7" id="KW-0811">Translocation</keyword>
<comment type="caution">
    <text evidence="11">The sequence shown here is derived from an EMBL/GenBank/DDBJ whole genome shotgun (WGS) entry which is preliminary data.</text>
</comment>
<evidence type="ECO:0000256" key="3">
    <source>
        <dbReference type="ARBA" id="ARBA00022475"/>
    </source>
</evidence>
<feature type="transmembrane region" description="Helical" evidence="9">
    <location>
        <begin position="209"/>
        <end position="229"/>
    </location>
</feature>
<dbReference type="GO" id="GO:0022857">
    <property type="term" value="F:transmembrane transporter activity"/>
    <property type="evidence" value="ECO:0007669"/>
    <property type="project" value="InterPro"/>
</dbReference>
<comment type="subcellular location">
    <subcellularLocation>
        <location evidence="1">Cell membrane</location>
        <topology evidence="1">Multi-pass membrane protein</topology>
    </subcellularLocation>
</comment>
<evidence type="ECO:0000256" key="6">
    <source>
        <dbReference type="ARBA" id="ARBA00022989"/>
    </source>
</evidence>
<feature type="transmembrane region" description="Helical" evidence="9">
    <location>
        <begin position="84"/>
        <end position="105"/>
    </location>
</feature>
<organism evidence="11">
    <name type="scientific">marine sediment metagenome</name>
    <dbReference type="NCBI Taxonomy" id="412755"/>
    <lineage>
        <taxon>unclassified sequences</taxon>
        <taxon>metagenomes</taxon>
        <taxon>ecological metagenomes</taxon>
    </lineage>
</organism>
<feature type="non-terminal residue" evidence="11">
    <location>
        <position position="291"/>
    </location>
</feature>
<dbReference type="EMBL" id="BART01021320">
    <property type="protein sequence ID" value="GAG98843.1"/>
    <property type="molecule type" value="Genomic_DNA"/>
</dbReference>
<dbReference type="AlphaFoldDB" id="X1CRW0"/>
<evidence type="ECO:0000256" key="2">
    <source>
        <dbReference type="ARBA" id="ARBA00022448"/>
    </source>
</evidence>
<dbReference type="GO" id="GO:0005886">
    <property type="term" value="C:plasma membrane"/>
    <property type="evidence" value="ECO:0007669"/>
    <property type="project" value="UniProtKB-SubCell"/>
</dbReference>
<keyword evidence="5" id="KW-0653">Protein transport</keyword>
<keyword evidence="4 9" id="KW-0812">Transmembrane</keyword>
<dbReference type="InterPro" id="IPR055344">
    <property type="entry name" value="SecD_SecF_C_bact"/>
</dbReference>
<dbReference type="Gene3D" id="1.20.1640.10">
    <property type="entry name" value="Multidrug efflux transporter AcrB transmembrane domain"/>
    <property type="match status" value="1"/>
</dbReference>
<name>X1CRW0_9ZZZZ</name>
<feature type="transmembrane region" description="Helical" evidence="9">
    <location>
        <begin position="157"/>
        <end position="181"/>
    </location>
</feature>
<feature type="transmembrane region" description="Helical" evidence="9">
    <location>
        <begin position="126"/>
        <end position="151"/>
    </location>
</feature>
<keyword evidence="6 9" id="KW-1133">Transmembrane helix</keyword>
<gene>
    <name evidence="11" type="ORF">S01H4_39374</name>
</gene>
<feature type="non-terminal residue" evidence="11">
    <location>
        <position position="1"/>
    </location>
</feature>
<dbReference type="InterPro" id="IPR048634">
    <property type="entry name" value="SecD_SecF_C"/>
</dbReference>
<dbReference type="InterPro" id="IPR022813">
    <property type="entry name" value="SecD/SecF_arch_bac"/>
</dbReference>
<feature type="transmembrane region" description="Helical" evidence="9">
    <location>
        <begin position="34"/>
        <end position="53"/>
    </location>
</feature>
<dbReference type="SUPFAM" id="SSF82866">
    <property type="entry name" value="Multidrug efflux transporter AcrB transmembrane domain"/>
    <property type="match status" value="1"/>
</dbReference>
<dbReference type="GO" id="GO:0015031">
    <property type="term" value="P:protein transport"/>
    <property type="evidence" value="ECO:0007669"/>
    <property type="project" value="UniProtKB-KW"/>
</dbReference>
<sequence>GVLNAGSLPAALYSDPISEQKISPQLGADTIRSGARAMLLATIVVLTFMLMYYRFSGIVADLAVLLNIVLVVALMISIKAAFTLAGLAGLVLSVGMAVDANVLIYERMREELDRGASVRMAIRNGFQRAFSTIVDSNLTTLITGIVLFSIGTDQLKGFAVTLILGLSLNLFTAVFCSRVIFDLAEQKRLLKTLSMARLFGKTNYEFVRWVRPAVIVSLVFITIGLVAAWQRGQGIFDIDFTGGTSVQVAFKENQGLDISSVREAVSSLPDVAVSSVTVGDVPANLRYKIDT</sequence>
<evidence type="ECO:0000259" key="10">
    <source>
        <dbReference type="Pfam" id="PF02355"/>
    </source>
</evidence>
<proteinExistence type="predicted"/>
<dbReference type="PRINTS" id="PR00702">
    <property type="entry name" value="ACRIFLAVINRP"/>
</dbReference>
<keyword evidence="3" id="KW-1003">Cell membrane</keyword>
<dbReference type="PANTHER" id="PTHR30081:SF1">
    <property type="entry name" value="PROTEIN TRANSLOCASE SUBUNIT SECD"/>
    <property type="match status" value="1"/>
</dbReference>